<dbReference type="EMBL" id="HBJA01095888">
    <property type="protein sequence ID" value="CAE0822008.1"/>
    <property type="molecule type" value="Transcribed_RNA"/>
</dbReference>
<name>A0A7S4G1D9_9EUGL</name>
<gene>
    <name evidence="1" type="ORF">EGYM00163_LOCUS33205</name>
</gene>
<organism evidence="1">
    <name type="scientific">Eutreptiella gymnastica</name>
    <dbReference type="NCBI Taxonomy" id="73025"/>
    <lineage>
        <taxon>Eukaryota</taxon>
        <taxon>Discoba</taxon>
        <taxon>Euglenozoa</taxon>
        <taxon>Euglenida</taxon>
        <taxon>Spirocuta</taxon>
        <taxon>Euglenophyceae</taxon>
        <taxon>Eutreptiales</taxon>
        <taxon>Eutreptiaceae</taxon>
        <taxon>Eutreptiella</taxon>
    </lineage>
</organism>
<accession>A0A7S4G1D9</accession>
<dbReference type="AlphaFoldDB" id="A0A7S4G1D9"/>
<evidence type="ECO:0000313" key="1">
    <source>
        <dbReference type="EMBL" id="CAE0822008.1"/>
    </source>
</evidence>
<reference evidence="1" key="1">
    <citation type="submission" date="2021-01" db="EMBL/GenBank/DDBJ databases">
        <authorList>
            <person name="Corre E."/>
            <person name="Pelletier E."/>
            <person name="Niang G."/>
            <person name="Scheremetjew M."/>
            <person name="Finn R."/>
            <person name="Kale V."/>
            <person name="Holt S."/>
            <person name="Cochrane G."/>
            <person name="Meng A."/>
            <person name="Brown T."/>
            <person name="Cohen L."/>
        </authorList>
    </citation>
    <scope>NUCLEOTIDE SEQUENCE</scope>
    <source>
        <strain evidence="1">CCMP1594</strain>
    </source>
</reference>
<proteinExistence type="predicted"/>
<sequence>MVKGLKIMPSFVCISGALEQQHNSIYFHGRVVKGRSDSVVIIHSFAPVVAQTTDTDTIVLFGAATTTPEGSSLFVRVSIKAQPGTTGLLPNKAINLGVRDPTPRRQQLKETLVTEALEAQVGNAVQVVYWWDLQCHPYRDLQCQPRKQSEKGDIKILPHPALWHPDSRLWQRS</sequence>
<protein>
    <submittedName>
        <fullName evidence="1">Uncharacterized protein</fullName>
    </submittedName>
</protein>